<feature type="region of interest" description="Disordered" evidence="1">
    <location>
        <begin position="1"/>
        <end position="20"/>
    </location>
</feature>
<feature type="compositionally biased region" description="Basic and acidic residues" evidence="1">
    <location>
        <begin position="1"/>
        <end position="11"/>
    </location>
</feature>
<proteinExistence type="predicted"/>
<dbReference type="EMBL" id="GBXM01055664">
    <property type="protein sequence ID" value="JAH52913.1"/>
    <property type="molecule type" value="Transcribed_RNA"/>
</dbReference>
<dbReference type="AlphaFoldDB" id="A0A0E9TJL0"/>
<evidence type="ECO:0000256" key="1">
    <source>
        <dbReference type="SAM" id="MobiDB-lite"/>
    </source>
</evidence>
<reference evidence="2" key="1">
    <citation type="submission" date="2014-11" db="EMBL/GenBank/DDBJ databases">
        <authorList>
            <person name="Amaro Gonzalez C."/>
        </authorList>
    </citation>
    <scope>NUCLEOTIDE SEQUENCE</scope>
</reference>
<reference evidence="2" key="2">
    <citation type="journal article" date="2015" name="Fish Shellfish Immunol.">
        <title>Early steps in the European eel (Anguilla anguilla)-Vibrio vulnificus interaction in the gills: Role of the RtxA13 toxin.</title>
        <authorList>
            <person name="Callol A."/>
            <person name="Pajuelo D."/>
            <person name="Ebbesson L."/>
            <person name="Teles M."/>
            <person name="MacKenzie S."/>
            <person name="Amaro C."/>
        </authorList>
    </citation>
    <scope>NUCLEOTIDE SEQUENCE</scope>
</reference>
<name>A0A0E9TJL0_ANGAN</name>
<evidence type="ECO:0000313" key="2">
    <source>
        <dbReference type="EMBL" id="JAH52913.1"/>
    </source>
</evidence>
<accession>A0A0E9TJL0</accession>
<protein>
    <submittedName>
        <fullName evidence="2">Uncharacterized protein</fullName>
    </submittedName>
</protein>
<sequence>MSSNRADRAITSDRLSMRRQ</sequence>
<organism evidence="2">
    <name type="scientific">Anguilla anguilla</name>
    <name type="common">European freshwater eel</name>
    <name type="synonym">Muraena anguilla</name>
    <dbReference type="NCBI Taxonomy" id="7936"/>
    <lineage>
        <taxon>Eukaryota</taxon>
        <taxon>Metazoa</taxon>
        <taxon>Chordata</taxon>
        <taxon>Craniata</taxon>
        <taxon>Vertebrata</taxon>
        <taxon>Euteleostomi</taxon>
        <taxon>Actinopterygii</taxon>
        <taxon>Neopterygii</taxon>
        <taxon>Teleostei</taxon>
        <taxon>Anguilliformes</taxon>
        <taxon>Anguillidae</taxon>
        <taxon>Anguilla</taxon>
    </lineage>
</organism>